<keyword evidence="2" id="KW-1185">Reference proteome</keyword>
<organism evidence="1 2">
    <name type="scientific">Paenibacillus typhae</name>
    <dbReference type="NCBI Taxonomy" id="1174501"/>
    <lineage>
        <taxon>Bacteria</taxon>
        <taxon>Bacillati</taxon>
        <taxon>Bacillota</taxon>
        <taxon>Bacilli</taxon>
        <taxon>Bacillales</taxon>
        <taxon>Paenibacillaceae</taxon>
        <taxon>Paenibacillus</taxon>
    </lineage>
</organism>
<reference evidence="2" key="1">
    <citation type="submission" date="2016-10" db="EMBL/GenBank/DDBJ databases">
        <authorList>
            <person name="Varghese N."/>
            <person name="Submissions S."/>
        </authorList>
    </citation>
    <scope>NUCLEOTIDE SEQUENCE [LARGE SCALE GENOMIC DNA]</scope>
    <source>
        <strain evidence="2">CGMCC 1.11012</strain>
    </source>
</reference>
<gene>
    <name evidence="1" type="ORF">SAMN05216192_13327</name>
</gene>
<dbReference type="AlphaFoldDB" id="A0A1G8ZL86"/>
<name>A0A1G8ZL86_9BACL</name>
<protein>
    <submittedName>
        <fullName evidence="1">Uncharacterized protein</fullName>
    </submittedName>
</protein>
<dbReference type="Proteomes" id="UP000199050">
    <property type="component" value="Unassembled WGS sequence"/>
</dbReference>
<dbReference type="EMBL" id="FNDX01000033">
    <property type="protein sequence ID" value="SDK15798.1"/>
    <property type="molecule type" value="Genomic_DNA"/>
</dbReference>
<evidence type="ECO:0000313" key="2">
    <source>
        <dbReference type="Proteomes" id="UP000199050"/>
    </source>
</evidence>
<accession>A0A1G8ZL86</accession>
<proteinExistence type="predicted"/>
<sequence>MFTPHTDYDFRIYSSDRASSITFYLEQYIHERLPSVACSIEVVNNKFTGWSHSVWFEMDQLKRFIHELEYLDRLEHADLNAMSREEFKISVNRANKKGDITILYTLSKRQYSLGLPDITLSGGYLFDKEYHVVLVKNFKRLISVGSLGTNRDFTC</sequence>
<evidence type="ECO:0000313" key="1">
    <source>
        <dbReference type="EMBL" id="SDK15798.1"/>
    </source>
</evidence>